<reference evidence="1 2" key="1">
    <citation type="submission" date="2020-04" db="EMBL/GenBank/DDBJ databases">
        <title>Genome sequencing of novel species.</title>
        <authorList>
            <person name="Heo J."/>
            <person name="Kim S.-J."/>
            <person name="Kim J.-S."/>
            <person name="Hong S.-B."/>
            <person name="Kwon S.-W."/>
        </authorList>
    </citation>
    <scope>NUCLEOTIDE SEQUENCE [LARGE SCALE GENOMIC DNA]</scope>
    <source>
        <strain evidence="1 2">AF9R3</strain>
    </source>
</reference>
<accession>A0ABX6M3F2</accession>
<organism evidence="1 2">
    <name type="scientific">Duganella dendranthematis</name>
    <dbReference type="NCBI Taxonomy" id="2728021"/>
    <lineage>
        <taxon>Bacteria</taxon>
        <taxon>Pseudomonadati</taxon>
        <taxon>Pseudomonadota</taxon>
        <taxon>Betaproteobacteria</taxon>
        <taxon>Burkholderiales</taxon>
        <taxon>Oxalobacteraceae</taxon>
        <taxon>Telluria group</taxon>
        <taxon>Duganella</taxon>
    </lineage>
</organism>
<gene>
    <name evidence="1" type="ORF">HH213_00440</name>
</gene>
<sequence>MAFNNVGPLTFLAPGQAVTWSYTYGGDRGTQFASADVKTPNQGAVHLADQQRKAKDNNGNATYFVTIHNQGVGGCFHNLQGGGCHEDDHRN</sequence>
<name>A0ABX6M3F2_9BURK</name>
<evidence type="ECO:0000313" key="2">
    <source>
        <dbReference type="Proteomes" id="UP000503117"/>
    </source>
</evidence>
<dbReference type="Proteomes" id="UP000503117">
    <property type="component" value="Chromosome"/>
</dbReference>
<dbReference type="RefSeq" id="WP_169110073.1">
    <property type="nucleotide sequence ID" value="NZ_CP051684.1"/>
</dbReference>
<keyword evidence="2" id="KW-1185">Reference proteome</keyword>
<evidence type="ECO:0000313" key="1">
    <source>
        <dbReference type="EMBL" id="QJD88713.1"/>
    </source>
</evidence>
<protein>
    <submittedName>
        <fullName evidence="1">Uncharacterized protein</fullName>
    </submittedName>
</protein>
<dbReference type="EMBL" id="CP051684">
    <property type="protein sequence ID" value="QJD88713.1"/>
    <property type="molecule type" value="Genomic_DNA"/>
</dbReference>
<proteinExistence type="predicted"/>